<dbReference type="AlphaFoldDB" id="A0A0C2BUJ6"/>
<dbReference type="Pfam" id="PF01204">
    <property type="entry name" value="Trehalase"/>
    <property type="match status" value="1"/>
</dbReference>
<sequence>MRRESRDFLRCCRPGETTLVRWEALRAAGPVSVERLREFVDEFFDQPEDELVDCEPIDWDPSDDAFHSIKDANYRSFAVALHRKWPTLYRKPTIRPPPPLPPPTRSHQQAADLTTESKKI</sequence>
<feature type="region of interest" description="Disordered" evidence="1">
    <location>
        <begin position="89"/>
        <end position="120"/>
    </location>
</feature>
<organism evidence="2 3">
    <name type="scientific">Ancylostoma duodenale</name>
    <dbReference type="NCBI Taxonomy" id="51022"/>
    <lineage>
        <taxon>Eukaryota</taxon>
        <taxon>Metazoa</taxon>
        <taxon>Ecdysozoa</taxon>
        <taxon>Nematoda</taxon>
        <taxon>Chromadorea</taxon>
        <taxon>Rhabditida</taxon>
        <taxon>Rhabditina</taxon>
        <taxon>Rhabditomorpha</taxon>
        <taxon>Strongyloidea</taxon>
        <taxon>Ancylostomatidae</taxon>
        <taxon>Ancylostomatinae</taxon>
        <taxon>Ancylostoma</taxon>
    </lineage>
</organism>
<dbReference type="Gene3D" id="1.50.10.10">
    <property type="match status" value="1"/>
</dbReference>
<feature type="compositionally biased region" description="Pro residues" evidence="1">
    <location>
        <begin position="94"/>
        <end position="104"/>
    </location>
</feature>
<evidence type="ECO:0000256" key="1">
    <source>
        <dbReference type="SAM" id="MobiDB-lite"/>
    </source>
</evidence>
<dbReference type="OrthoDB" id="5842826at2759"/>
<dbReference type="EMBL" id="KN767465">
    <property type="protein sequence ID" value="KIH47623.1"/>
    <property type="molecule type" value="Genomic_DNA"/>
</dbReference>
<gene>
    <name evidence="2" type="ORF">ANCDUO_22314</name>
</gene>
<dbReference type="GO" id="GO:0004555">
    <property type="term" value="F:alpha,alpha-trehalase activity"/>
    <property type="evidence" value="ECO:0007669"/>
    <property type="project" value="InterPro"/>
</dbReference>
<accession>A0A0C2BUJ6</accession>
<dbReference type="InterPro" id="IPR012341">
    <property type="entry name" value="6hp_glycosidase-like_sf"/>
</dbReference>
<feature type="compositionally biased region" description="Polar residues" evidence="1">
    <location>
        <begin position="105"/>
        <end position="114"/>
    </location>
</feature>
<evidence type="ECO:0008006" key="4">
    <source>
        <dbReference type="Google" id="ProtNLM"/>
    </source>
</evidence>
<reference evidence="2 3" key="1">
    <citation type="submission" date="2013-12" db="EMBL/GenBank/DDBJ databases">
        <title>Draft genome of the parsitic nematode Ancylostoma duodenale.</title>
        <authorList>
            <person name="Mitreva M."/>
        </authorList>
    </citation>
    <scope>NUCLEOTIDE SEQUENCE [LARGE SCALE GENOMIC DNA]</scope>
    <source>
        <strain evidence="2 3">Zhejiang</strain>
    </source>
</reference>
<name>A0A0C2BUJ6_9BILA</name>
<proteinExistence type="predicted"/>
<protein>
    <recommendedName>
        <fullName evidence="4">Alpha,alpha-trehalase</fullName>
    </recommendedName>
</protein>
<dbReference type="GO" id="GO:0005991">
    <property type="term" value="P:trehalose metabolic process"/>
    <property type="evidence" value="ECO:0007669"/>
    <property type="project" value="InterPro"/>
</dbReference>
<evidence type="ECO:0000313" key="3">
    <source>
        <dbReference type="Proteomes" id="UP000054047"/>
    </source>
</evidence>
<evidence type="ECO:0000313" key="2">
    <source>
        <dbReference type="EMBL" id="KIH47623.1"/>
    </source>
</evidence>
<keyword evidence="3" id="KW-1185">Reference proteome</keyword>
<dbReference type="Proteomes" id="UP000054047">
    <property type="component" value="Unassembled WGS sequence"/>
</dbReference>
<dbReference type="InterPro" id="IPR001661">
    <property type="entry name" value="Glyco_hydro_37"/>
</dbReference>